<protein>
    <recommendedName>
        <fullName evidence="3">Phage protein</fullName>
    </recommendedName>
</protein>
<evidence type="ECO:0008006" key="3">
    <source>
        <dbReference type="Google" id="ProtNLM"/>
    </source>
</evidence>
<dbReference type="Proteomes" id="UP000245838">
    <property type="component" value="Chromosome sggmmb4_Chromosome"/>
</dbReference>
<sequence>MKLSPIIAALRTLCPRFENRVGSVSQYEDLPDCGKLALPAAYVIPGEDVVGEQRSQTDYWQSLTESFYVVVILNNTRNQKGQYPSVDTLNEVRSEIWRALLGWQPEPGCGAINYAGAEEADSNRAEYHYLFKFNTETDINAEDTRHDADLKNLPDLHTVAIDLNEQASSVNAHLEMKIK</sequence>
<evidence type="ECO:0000313" key="1">
    <source>
        <dbReference type="EMBL" id="CRL44530.1"/>
    </source>
</evidence>
<dbReference type="AlphaFoldDB" id="A0A193QHY5"/>
<dbReference type="EMBL" id="LN854557">
    <property type="protein sequence ID" value="CRL44530.1"/>
    <property type="molecule type" value="Genomic_DNA"/>
</dbReference>
<dbReference type="RefSeq" id="WP_166506500.1">
    <property type="nucleotide sequence ID" value="NZ_LN854557.1"/>
</dbReference>
<name>A0A193QHY5_SODGM</name>
<dbReference type="InterPro" id="IPR056912">
    <property type="entry name" value="Phage_JBD30_tail_term-like"/>
</dbReference>
<reference evidence="1 2" key="1">
    <citation type="submission" date="2015-05" db="EMBL/GenBank/DDBJ databases">
        <authorList>
            <person name="Goodhead I."/>
        </authorList>
    </citation>
    <scope>NUCLEOTIDE SEQUENCE [LARGE SCALE GENOMIC DNA]</scope>
    <source>
        <strain evidence="2">morsitans</strain>
    </source>
</reference>
<gene>
    <name evidence="1" type="ORF">SGGMMB4_01666</name>
</gene>
<accession>A0A193QHY5</accession>
<organism evidence="1 2">
    <name type="scientific">Sodalis glossinidius (strain morsitans)</name>
    <dbReference type="NCBI Taxonomy" id="343509"/>
    <lineage>
        <taxon>Bacteria</taxon>
        <taxon>Pseudomonadati</taxon>
        <taxon>Pseudomonadota</taxon>
        <taxon>Gammaproteobacteria</taxon>
        <taxon>Enterobacterales</taxon>
        <taxon>Bruguierivoracaceae</taxon>
        <taxon>Sodalis</taxon>
    </lineage>
</organism>
<evidence type="ECO:0000313" key="2">
    <source>
        <dbReference type="Proteomes" id="UP000245838"/>
    </source>
</evidence>
<proteinExistence type="predicted"/>
<dbReference type="Pfam" id="PF23840">
    <property type="entry name" value="Phage_tail_terminator"/>
    <property type="match status" value="1"/>
</dbReference>